<name>A0ABT4QBE7_9BACL</name>
<evidence type="ECO:0000259" key="4">
    <source>
        <dbReference type="Pfam" id="PF01095"/>
    </source>
</evidence>
<dbReference type="Proteomes" id="UP001527882">
    <property type="component" value="Unassembled WGS sequence"/>
</dbReference>
<dbReference type="SUPFAM" id="SSF51126">
    <property type="entry name" value="Pectin lyase-like"/>
    <property type="match status" value="1"/>
</dbReference>
<dbReference type="PANTHER" id="PTHR31321">
    <property type="entry name" value="ACYL-COA THIOESTER HYDROLASE YBHC-RELATED"/>
    <property type="match status" value="1"/>
</dbReference>
<dbReference type="Pfam" id="PF01095">
    <property type="entry name" value="Pectinesterase"/>
    <property type="match status" value="1"/>
</dbReference>
<keyword evidence="6" id="KW-1185">Reference proteome</keyword>
<dbReference type="InterPro" id="IPR000070">
    <property type="entry name" value="Pectinesterase_cat"/>
</dbReference>
<dbReference type="RefSeq" id="WP_269882736.1">
    <property type="nucleotide sequence ID" value="NZ_JAQAGZ010000011.1"/>
</dbReference>
<proteinExistence type="inferred from homology"/>
<feature type="domain" description="Pectinesterase catalytic" evidence="4">
    <location>
        <begin position="2"/>
        <end position="198"/>
    </location>
</feature>
<evidence type="ECO:0000313" key="5">
    <source>
        <dbReference type="EMBL" id="MCZ8514209.1"/>
    </source>
</evidence>
<protein>
    <submittedName>
        <fullName evidence="5">Pectinesterase family protein</fullName>
    </submittedName>
</protein>
<accession>A0ABT4QBE7</accession>
<dbReference type="PANTHER" id="PTHR31321:SF57">
    <property type="entry name" value="PECTINESTERASE 53-RELATED"/>
    <property type="match status" value="1"/>
</dbReference>
<evidence type="ECO:0000313" key="6">
    <source>
        <dbReference type="Proteomes" id="UP001527882"/>
    </source>
</evidence>
<organism evidence="5 6">
    <name type="scientific">Paenibacillus gyeongsangnamensis</name>
    <dbReference type="NCBI Taxonomy" id="3388067"/>
    <lineage>
        <taxon>Bacteria</taxon>
        <taxon>Bacillati</taxon>
        <taxon>Bacillota</taxon>
        <taxon>Bacilli</taxon>
        <taxon>Bacillales</taxon>
        <taxon>Paenibacillaceae</taxon>
        <taxon>Paenibacillus</taxon>
    </lineage>
</organism>
<gene>
    <name evidence="5" type="ORF">O9H85_17595</name>
</gene>
<comment type="caution">
    <text evidence="5">The sequence shown here is derived from an EMBL/GenBank/DDBJ whole genome shotgun (WGS) entry which is preliminary data.</text>
</comment>
<dbReference type="Gene3D" id="2.160.20.10">
    <property type="entry name" value="Single-stranded right-handed beta-helix, Pectin lyase-like"/>
    <property type="match status" value="1"/>
</dbReference>
<evidence type="ECO:0000256" key="1">
    <source>
        <dbReference type="ARBA" id="ARBA00008891"/>
    </source>
</evidence>
<comment type="similarity">
    <text evidence="1">Belongs to the pectinesterase family.</text>
</comment>
<keyword evidence="2" id="KW-0378">Hydrolase</keyword>
<keyword evidence="3" id="KW-0063">Aspartyl esterase</keyword>
<evidence type="ECO:0000256" key="2">
    <source>
        <dbReference type="ARBA" id="ARBA00022801"/>
    </source>
</evidence>
<evidence type="ECO:0000256" key="3">
    <source>
        <dbReference type="ARBA" id="ARBA00023085"/>
    </source>
</evidence>
<dbReference type="InterPro" id="IPR012334">
    <property type="entry name" value="Pectin_lyas_fold"/>
</dbReference>
<sequence length="215" mass="23950">MAGNDFRAERLTIANDAGWGEPIGQALAVYASGERTVLEHCRLLGNQDTLYTAKGRQYYKHCLIEGHVDFIFGAATAVFDRCEIRSLRQGYIAAPSTEERTLFGYVFLDCRLAGTAAEETVYLARPWRRFGQTLFVRTWMGAHIRREGWDNWRDPGNERTARFGEYGSSGAGAHLGLRAPWARLLSAEEAADLTPERIFSGPDGWVPTAGEDRSG</sequence>
<reference evidence="5 6" key="1">
    <citation type="submission" date="2022-12" db="EMBL/GenBank/DDBJ databases">
        <title>Draft genome sequence of Paenibacillus sp. dW9.</title>
        <authorList>
            <person name="Choi E.-W."/>
            <person name="Kim D.-U."/>
        </authorList>
    </citation>
    <scope>NUCLEOTIDE SEQUENCE [LARGE SCALE GENOMIC DNA]</scope>
    <source>
        <strain evidence="6">dW9</strain>
    </source>
</reference>
<dbReference type="EMBL" id="JAQAGZ010000011">
    <property type="protein sequence ID" value="MCZ8514209.1"/>
    <property type="molecule type" value="Genomic_DNA"/>
</dbReference>
<dbReference type="InterPro" id="IPR011050">
    <property type="entry name" value="Pectin_lyase_fold/virulence"/>
</dbReference>